<proteinExistence type="inferred from homology"/>
<keyword evidence="5 8" id="KW-0285">Flavoprotein</keyword>
<evidence type="ECO:0000256" key="1">
    <source>
        <dbReference type="ARBA" id="ARBA00001139"/>
    </source>
</evidence>
<keyword evidence="11" id="KW-1185">Reference proteome</keyword>
<dbReference type="Proteomes" id="UP000618382">
    <property type="component" value="Unassembled WGS sequence"/>
</dbReference>
<comment type="cofactor">
    <cofactor evidence="2 8">
        <name>FAD</name>
        <dbReference type="ChEBI" id="CHEBI:57692"/>
    </cofactor>
</comment>
<keyword evidence="7 8" id="KW-0560">Oxidoreductase</keyword>
<evidence type="ECO:0000256" key="2">
    <source>
        <dbReference type="ARBA" id="ARBA00001974"/>
    </source>
</evidence>
<evidence type="ECO:0000256" key="3">
    <source>
        <dbReference type="ARBA" id="ARBA00005012"/>
    </source>
</evidence>
<reference evidence="10 11" key="1">
    <citation type="submission" date="2021-01" db="EMBL/GenBank/DDBJ databases">
        <title>Whole genome shotgun sequence of Cellulomonas oligotrophica NBRC 109435.</title>
        <authorList>
            <person name="Komaki H."/>
            <person name="Tamura T."/>
        </authorList>
    </citation>
    <scope>NUCLEOTIDE SEQUENCE [LARGE SCALE GENOMIC DNA]</scope>
    <source>
        <strain evidence="10 11">NBRC 109435</strain>
    </source>
</reference>
<dbReference type="NCBIfam" id="NF009875">
    <property type="entry name" value="PRK13339.1"/>
    <property type="match status" value="1"/>
</dbReference>
<dbReference type="PANTHER" id="PTHR43104">
    <property type="entry name" value="L-2-HYDROXYGLUTARATE DEHYDROGENASE, MITOCHONDRIAL"/>
    <property type="match status" value="1"/>
</dbReference>
<dbReference type="NCBIfam" id="NF003606">
    <property type="entry name" value="PRK05257.2-1"/>
    <property type="match status" value="1"/>
</dbReference>
<dbReference type="EC" id="1.1.5.4" evidence="8"/>
<dbReference type="PANTHER" id="PTHR43104:SF2">
    <property type="entry name" value="L-2-HYDROXYGLUTARATE DEHYDROGENASE, MITOCHONDRIAL"/>
    <property type="match status" value="1"/>
</dbReference>
<evidence type="ECO:0000256" key="9">
    <source>
        <dbReference type="SAM" id="MobiDB-lite"/>
    </source>
</evidence>
<dbReference type="Gene3D" id="3.30.9.10">
    <property type="entry name" value="D-Amino Acid Oxidase, subunit A, domain 2"/>
    <property type="match status" value="1"/>
</dbReference>
<evidence type="ECO:0000256" key="5">
    <source>
        <dbReference type="ARBA" id="ARBA00022630"/>
    </source>
</evidence>
<dbReference type="Gene3D" id="3.50.50.60">
    <property type="entry name" value="FAD/NAD(P)-binding domain"/>
    <property type="match status" value="1"/>
</dbReference>
<sequence length="559" mass="60027">MRPATLTPGAGRLPGRRPDGLTDRPGVVRPGANPLVSDGETKITPGGGRRSLDVDITSRRVEPRTTDRSAADVDILLVGGGVMSATLASLLTTLEPGWTIEVHERLDAPALESSNPWNNAGTGHAALCELNYTPQRPDGTVDITKAVAINEQFEISRELWDHLATHGRLPGAGQFCTPTPHMTFVRGAADVAYLQARHAALAAHPLFADLELTTDPATIAEWAPLLMAGRDDDEPVAATRATTGTDVDFGALTRAMLADATARGVAVHTSSEVTRLRRTRDGRWRVTVRDRRWNGTGRRTVTARFVFVGAGGGALHLLQRSRIKEIRGYAGFPISGQFLRTTDPDLVRAHRAKVYGKAAIGAPPMSVPHLDSRTVDGGDAIMFGPYAGWSMKFLKAGSWTDLLRSIRPGNLVPMLAVGLRNLDLLTYLVREVTATSTARLRALRAYMPTADLRHWELVTAGQRVQVIKRGPGGGVLEFGTELVTSADGTIAGLLGASPGASTAAATMLDLLERCFPDRAQAWRPVLHEMMPSLGASWDADLDRLVAQDRLDDHAPTGGH</sequence>
<keyword evidence="4 8" id="KW-0816">Tricarboxylic acid cycle</keyword>
<dbReference type="NCBIfam" id="TIGR01320">
    <property type="entry name" value="mal_quin_oxido"/>
    <property type="match status" value="1"/>
</dbReference>
<dbReference type="SUPFAM" id="SSF51905">
    <property type="entry name" value="FAD/NAD(P)-binding domain"/>
    <property type="match status" value="1"/>
</dbReference>
<dbReference type="NCBIfam" id="NF003611">
    <property type="entry name" value="PRK05257.3-2"/>
    <property type="match status" value="1"/>
</dbReference>
<comment type="pathway">
    <text evidence="3 8">Carbohydrate metabolism; tricarboxylic acid cycle; oxaloacetate from (S)-malate (quinone route): step 1/1.</text>
</comment>
<dbReference type="InterPro" id="IPR036188">
    <property type="entry name" value="FAD/NAD-bd_sf"/>
</dbReference>
<dbReference type="EMBL" id="BONN01000002">
    <property type="protein sequence ID" value="GIG31858.1"/>
    <property type="molecule type" value="Genomic_DNA"/>
</dbReference>
<gene>
    <name evidence="8 10" type="primary">mqo</name>
    <name evidence="10" type="ORF">Col01nite_10170</name>
</gene>
<dbReference type="Pfam" id="PF06039">
    <property type="entry name" value="Mqo"/>
    <property type="match status" value="1"/>
</dbReference>
<organism evidence="10 11">
    <name type="scientific">Cellulomonas oligotrophica</name>
    <dbReference type="NCBI Taxonomy" id="931536"/>
    <lineage>
        <taxon>Bacteria</taxon>
        <taxon>Bacillati</taxon>
        <taxon>Actinomycetota</taxon>
        <taxon>Actinomycetes</taxon>
        <taxon>Micrococcales</taxon>
        <taxon>Cellulomonadaceae</taxon>
        <taxon>Cellulomonas</taxon>
    </lineage>
</organism>
<feature type="region of interest" description="Disordered" evidence="9">
    <location>
        <begin position="1"/>
        <end position="51"/>
    </location>
</feature>
<keyword evidence="6 8" id="KW-0274">FAD</keyword>
<protein>
    <recommendedName>
        <fullName evidence="8">Probable malate:quinone oxidoreductase</fullName>
        <ecNumber evidence="8">1.1.5.4</ecNumber>
    </recommendedName>
    <alternativeName>
        <fullName evidence="8">MQO</fullName>
    </alternativeName>
    <alternativeName>
        <fullName evidence="8">Malate dehydrogenase [quinone]</fullName>
    </alternativeName>
</protein>
<evidence type="ECO:0000313" key="10">
    <source>
        <dbReference type="EMBL" id="GIG31858.1"/>
    </source>
</evidence>
<evidence type="ECO:0000256" key="4">
    <source>
        <dbReference type="ARBA" id="ARBA00022532"/>
    </source>
</evidence>
<dbReference type="InterPro" id="IPR006231">
    <property type="entry name" value="MQO"/>
</dbReference>
<dbReference type="HAMAP" id="MF_00212">
    <property type="entry name" value="MQO"/>
    <property type="match status" value="1"/>
</dbReference>
<comment type="catalytic activity">
    <reaction evidence="1 8">
        <text>(S)-malate + a quinone = a quinol + oxaloacetate</text>
        <dbReference type="Rhea" id="RHEA:46012"/>
        <dbReference type="ChEBI" id="CHEBI:15589"/>
        <dbReference type="ChEBI" id="CHEBI:16452"/>
        <dbReference type="ChEBI" id="CHEBI:24646"/>
        <dbReference type="ChEBI" id="CHEBI:132124"/>
        <dbReference type="EC" id="1.1.5.4"/>
    </reaction>
</comment>
<evidence type="ECO:0000256" key="8">
    <source>
        <dbReference type="HAMAP-Rule" id="MF_00212"/>
    </source>
</evidence>
<evidence type="ECO:0000256" key="7">
    <source>
        <dbReference type="ARBA" id="ARBA00023002"/>
    </source>
</evidence>
<accession>A0ABQ4D808</accession>
<comment type="caution">
    <text evidence="10">The sequence shown here is derived from an EMBL/GenBank/DDBJ whole genome shotgun (WGS) entry which is preliminary data.</text>
</comment>
<comment type="similarity">
    <text evidence="8">Belongs to the MQO family.</text>
</comment>
<evidence type="ECO:0000256" key="6">
    <source>
        <dbReference type="ARBA" id="ARBA00022827"/>
    </source>
</evidence>
<evidence type="ECO:0000313" key="11">
    <source>
        <dbReference type="Proteomes" id="UP000618382"/>
    </source>
</evidence>
<name>A0ABQ4D808_9CELL</name>